<name>A0A3S5A1F1_9PLAT</name>
<feature type="compositionally biased region" description="Low complexity" evidence="1">
    <location>
        <begin position="9"/>
        <end position="21"/>
    </location>
</feature>
<reference evidence="2" key="1">
    <citation type="submission" date="2018-11" db="EMBL/GenBank/DDBJ databases">
        <authorList>
            <consortium name="Pathogen Informatics"/>
        </authorList>
    </citation>
    <scope>NUCLEOTIDE SEQUENCE</scope>
</reference>
<evidence type="ECO:0000256" key="1">
    <source>
        <dbReference type="SAM" id="MobiDB-lite"/>
    </source>
</evidence>
<dbReference type="EMBL" id="CAAALY010006207">
    <property type="protein sequence ID" value="VEL09387.1"/>
    <property type="molecule type" value="Genomic_DNA"/>
</dbReference>
<proteinExistence type="predicted"/>
<protein>
    <submittedName>
        <fullName evidence="2">Uncharacterized protein</fullName>
    </submittedName>
</protein>
<gene>
    <name evidence="2" type="ORF">PXEA_LOCUS2827</name>
</gene>
<feature type="region of interest" description="Disordered" evidence="1">
    <location>
        <begin position="1"/>
        <end position="21"/>
    </location>
</feature>
<evidence type="ECO:0000313" key="2">
    <source>
        <dbReference type="EMBL" id="VEL09387.1"/>
    </source>
</evidence>
<dbReference type="AlphaFoldDB" id="A0A3S5A1F1"/>
<accession>A0A3S5A1F1</accession>
<dbReference type="PROSITE" id="PS51257">
    <property type="entry name" value="PROKAR_LIPOPROTEIN"/>
    <property type="match status" value="1"/>
</dbReference>
<evidence type="ECO:0000313" key="3">
    <source>
        <dbReference type="Proteomes" id="UP000784294"/>
    </source>
</evidence>
<dbReference type="Proteomes" id="UP000784294">
    <property type="component" value="Unassembled WGS sequence"/>
</dbReference>
<sequence length="85" mass="8871">MKESRVRRLQLSQSSVSHPSPSLGGFGVGCVGPVASSLQGTSNFTDDASANTRLLTSGATGALINGLEDDFHGMSYSSFCLRFPC</sequence>
<comment type="caution">
    <text evidence="2">The sequence shown here is derived from an EMBL/GenBank/DDBJ whole genome shotgun (WGS) entry which is preliminary data.</text>
</comment>
<dbReference type="OrthoDB" id="18190at2759"/>
<keyword evidence="3" id="KW-1185">Reference proteome</keyword>
<organism evidence="2 3">
    <name type="scientific">Protopolystoma xenopodis</name>
    <dbReference type="NCBI Taxonomy" id="117903"/>
    <lineage>
        <taxon>Eukaryota</taxon>
        <taxon>Metazoa</taxon>
        <taxon>Spiralia</taxon>
        <taxon>Lophotrochozoa</taxon>
        <taxon>Platyhelminthes</taxon>
        <taxon>Monogenea</taxon>
        <taxon>Polyopisthocotylea</taxon>
        <taxon>Polystomatidea</taxon>
        <taxon>Polystomatidae</taxon>
        <taxon>Protopolystoma</taxon>
    </lineage>
</organism>